<feature type="domain" description="DUF397" evidence="1">
    <location>
        <begin position="14"/>
        <end position="68"/>
    </location>
</feature>
<proteinExistence type="predicted"/>
<accession>A0A917LBY2</accession>
<gene>
    <name evidence="2" type="ORF">GCM10012282_63360</name>
</gene>
<evidence type="ECO:0000313" key="2">
    <source>
        <dbReference type="EMBL" id="GGJ57440.1"/>
    </source>
</evidence>
<keyword evidence="3" id="KW-1185">Reference proteome</keyword>
<reference evidence="2" key="2">
    <citation type="submission" date="2020-09" db="EMBL/GenBank/DDBJ databases">
        <authorList>
            <person name="Sun Q."/>
            <person name="Zhou Y."/>
        </authorList>
    </citation>
    <scope>NUCLEOTIDE SEQUENCE</scope>
    <source>
        <strain evidence="2">CGMCC 4.7272</strain>
    </source>
</reference>
<protein>
    <recommendedName>
        <fullName evidence="1">DUF397 domain-containing protein</fullName>
    </recommendedName>
</protein>
<comment type="caution">
    <text evidence="2">The sequence shown here is derived from an EMBL/GenBank/DDBJ whole genome shotgun (WGS) entry which is preliminary data.</text>
</comment>
<organism evidence="2 3">
    <name type="scientific">Streptomyces lacrimifluminis</name>
    <dbReference type="NCBI Taxonomy" id="1500077"/>
    <lineage>
        <taxon>Bacteria</taxon>
        <taxon>Bacillati</taxon>
        <taxon>Actinomycetota</taxon>
        <taxon>Actinomycetes</taxon>
        <taxon>Kitasatosporales</taxon>
        <taxon>Streptomycetaceae</taxon>
        <taxon>Streptomyces</taxon>
    </lineage>
</organism>
<dbReference type="Proteomes" id="UP000625682">
    <property type="component" value="Unassembled WGS sequence"/>
</dbReference>
<dbReference type="Pfam" id="PF04149">
    <property type="entry name" value="DUF397"/>
    <property type="match status" value="1"/>
</dbReference>
<reference evidence="2" key="1">
    <citation type="journal article" date="2014" name="Int. J. Syst. Evol. Microbiol.">
        <title>Complete genome sequence of Corynebacterium casei LMG S-19264T (=DSM 44701T), isolated from a smear-ripened cheese.</title>
        <authorList>
            <consortium name="US DOE Joint Genome Institute (JGI-PGF)"/>
            <person name="Walter F."/>
            <person name="Albersmeier A."/>
            <person name="Kalinowski J."/>
            <person name="Ruckert C."/>
        </authorList>
    </citation>
    <scope>NUCLEOTIDE SEQUENCE</scope>
    <source>
        <strain evidence="2">CGMCC 4.7272</strain>
    </source>
</reference>
<dbReference type="InterPro" id="IPR007278">
    <property type="entry name" value="DUF397"/>
</dbReference>
<sequence>MSTHSRALELAPEAAWFKSSYSDDQGGSCVEVATVASVNIAVRDSKIPTGPALLLSPTAFTALTEYVKESGR</sequence>
<dbReference type="EMBL" id="BMMU01000027">
    <property type="protein sequence ID" value="GGJ57440.1"/>
    <property type="molecule type" value="Genomic_DNA"/>
</dbReference>
<dbReference type="AlphaFoldDB" id="A0A917LBY2"/>
<evidence type="ECO:0000259" key="1">
    <source>
        <dbReference type="Pfam" id="PF04149"/>
    </source>
</evidence>
<evidence type="ECO:0000313" key="3">
    <source>
        <dbReference type="Proteomes" id="UP000625682"/>
    </source>
</evidence>
<name>A0A917LBY2_9ACTN</name>
<dbReference type="RefSeq" id="WP_189150844.1">
    <property type="nucleotide sequence ID" value="NZ_BAABER010000028.1"/>
</dbReference>